<keyword evidence="1" id="KW-1133">Transmembrane helix</keyword>
<dbReference type="InterPro" id="IPR025517">
    <property type="entry name" value="DUF4405"/>
</dbReference>
<gene>
    <name evidence="3" type="ORF">B9J98_05775</name>
</gene>
<proteinExistence type="predicted"/>
<evidence type="ECO:0000256" key="1">
    <source>
        <dbReference type="SAM" id="Phobius"/>
    </source>
</evidence>
<reference evidence="3 4" key="1">
    <citation type="submission" date="2017-04" db="EMBL/GenBank/DDBJ databases">
        <title>Draft Aigarchaeota genome from a New Zealand hot spring.</title>
        <authorList>
            <person name="Reysenbach A.-L."/>
            <person name="Donaho J.A."/>
            <person name="Gerhart J."/>
            <person name="Kelley J.F."/>
            <person name="Kouba K."/>
            <person name="Podar M."/>
            <person name="Stott M."/>
        </authorList>
    </citation>
    <scope>NUCLEOTIDE SEQUENCE [LARGE SCALE GENOMIC DNA]</scope>
    <source>
        <strain evidence="3">NZ13_MG1</strain>
    </source>
</reference>
<feature type="transmembrane region" description="Helical" evidence="1">
    <location>
        <begin position="7"/>
        <end position="30"/>
    </location>
</feature>
<dbReference type="AlphaFoldDB" id="A0A2R7Y2B8"/>
<evidence type="ECO:0000313" key="3">
    <source>
        <dbReference type="EMBL" id="PUA31579.1"/>
    </source>
</evidence>
<accession>A0A2R7Y2B8</accession>
<feature type="domain" description="Flavinylation-associated cytochrome" evidence="2">
    <location>
        <begin position="9"/>
        <end position="72"/>
    </location>
</feature>
<dbReference type="Pfam" id="PF14358">
    <property type="entry name" value="DUF4405"/>
    <property type="match status" value="1"/>
</dbReference>
<sequence length="85" mass="9474">MVSTARIVIFLSAVAIGLVSLFTGLVLYFWPHGPRSGQLVIMGLNKVGWSDLHTYSSMLALLVIAVHLVLNWKSIKLYMKCLKEI</sequence>
<feature type="transmembrane region" description="Helical" evidence="1">
    <location>
        <begin position="52"/>
        <end position="70"/>
    </location>
</feature>
<name>A0A2R7Y2B8_9ARCH</name>
<organism evidence="3 4">
    <name type="scientific">Candidatus Terraquivivens tikiterensis</name>
    <dbReference type="NCBI Taxonomy" id="1980982"/>
    <lineage>
        <taxon>Archaea</taxon>
        <taxon>Nitrososphaerota</taxon>
        <taxon>Candidatus Wolframiiraptoraceae</taxon>
        <taxon>Candidatus Terraquivivens</taxon>
    </lineage>
</organism>
<dbReference type="Proteomes" id="UP000244066">
    <property type="component" value="Unassembled WGS sequence"/>
</dbReference>
<protein>
    <recommendedName>
        <fullName evidence="2">Flavinylation-associated cytochrome domain-containing protein</fullName>
    </recommendedName>
</protein>
<evidence type="ECO:0000259" key="2">
    <source>
        <dbReference type="Pfam" id="PF14358"/>
    </source>
</evidence>
<keyword evidence="1" id="KW-0472">Membrane</keyword>
<comment type="caution">
    <text evidence="3">The sequence shown here is derived from an EMBL/GenBank/DDBJ whole genome shotgun (WGS) entry which is preliminary data.</text>
</comment>
<dbReference type="EMBL" id="NDWU01000015">
    <property type="protein sequence ID" value="PUA31579.1"/>
    <property type="molecule type" value="Genomic_DNA"/>
</dbReference>
<evidence type="ECO:0000313" key="4">
    <source>
        <dbReference type="Proteomes" id="UP000244066"/>
    </source>
</evidence>
<keyword evidence="1" id="KW-0812">Transmembrane</keyword>